<dbReference type="InterPro" id="IPR050727">
    <property type="entry name" value="GH43_arabinanases"/>
</dbReference>
<dbReference type="Gene3D" id="2.115.10.20">
    <property type="entry name" value="Glycosyl hydrolase domain, family 43"/>
    <property type="match status" value="1"/>
</dbReference>
<accession>A0A317KXZ8</accession>
<dbReference type="PANTHER" id="PTHR43301:SF3">
    <property type="entry name" value="ARABINAN ENDO-1,5-ALPHA-L-ARABINOSIDASE A-RELATED"/>
    <property type="match status" value="1"/>
</dbReference>
<keyword evidence="9" id="KW-0472">Membrane</keyword>
<dbReference type="SUPFAM" id="SSF75005">
    <property type="entry name" value="Arabinanase/levansucrase/invertase"/>
    <property type="match status" value="1"/>
</dbReference>
<feature type="chain" id="PRO_5016262598" evidence="10">
    <location>
        <begin position="25"/>
        <end position="1099"/>
    </location>
</feature>
<dbReference type="InterPro" id="IPR023296">
    <property type="entry name" value="Glyco_hydro_beta-prop_sf"/>
</dbReference>
<dbReference type="EMBL" id="QGTD01000008">
    <property type="protein sequence ID" value="PWU68203.1"/>
    <property type="molecule type" value="Genomic_DNA"/>
</dbReference>
<evidence type="ECO:0000256" key="10">
    <source>
        <dbReference type="SAM" id="SignalP"/>
    </source>
</evidence>
<feature type="site" description="Important for catalytic activity, responsible for pKa modulation of the active site Glu and correct orientation of both the proton donor and substrate" evidence="6">
    <location>
        <position position="184"/>
    </location>
</feature>
<feature type="transmembrane region" description="Helical" evidence="9">
    <location>
        <begin position="1072"/>
        <end position="1091"/>
    </location>
</feature>
<evidence type="ECO:0000256" key="8">
    <source>
        <dbReference type="SAM" id="MobiDB-lite"/>
    </source>
</evidence>
<comment type="caution">
    <text evidence="13">The sequence shown here is derived from an EMBL/GenBank/DDBJ whole genome shotgun (WGS) entry which is preliminary data.</text>
</comment>
<evidence type="ECO:0000256" key="2">
    <source>
        <dbReference type="ARBA" id="ARBA00009865"/>
    </source>
</evidence>
<evidence type="ECO:0000313" key="14">
    <source>
        <dbReference type="Proteomes" id="UP000245624"/>
    </source>
</evidence>
<dbReference type="CDD" id="cd18832">
    <property type="entry name" value="GH43_GsAbnA-like"/>
    <property type="match status" value="1"/>
</dbReference>
<dbReference type="AlphaFoldDB" id="A0A317KXZ8"/>
<dbReference type="InterPro" id="IPR032291">
    <property type="entry name" value="Abn2_C"/>
</dbReference>
<dbReference type="Proteomes" id="UP000245624">
    <property type="component" value="Unassembled WGS sequence"/>
</dbReference>
<dbReference type="Gene3D" id="2.60.120.200">
    <property type="match status" value="1"/>
</dbReference>
<comment type="pathway">
    <text evidence="1">Glycan metabolism; L-arabinan degradation.</text>
</comment>
<organism evidence="13 14">
    <name type="scientific">Gracilibacillus dipsosauri</name>
    <dbReference type="NCBI Taxonomy" id="178340"/>
    <lineage>
        <taxon>Bacteria</taxon>
        <taxon>Bacillati</taxon>
        <taxon>Bacillota</taxon>
        <taxon>Bacilli</taxon>
        <taxon>Bacillales</taxon>
        <taxon>Bacillaceae</taxon>
        <taxon>Gracilibacillus</taxon>
    </lineage>
</organism>
<evidence type="ECO:0000259" key="12">
    <source>
        <dbReference type="Pfam" id="PF20578"/>
    </source>
</evidence>
<dbReference type="Pfam" id="PF16369">
    <property type="entry name" value="GH43_C"/>
    <property type="match status" value="1"/>
</dbReference>
<protein>
    <submittedName>
        <fullName evidence="13">Uncharacterized protein</fullName>
    </submittedName>
</protein>
<evidence type="ECO:0000256" key="6">
    <source>
        <dbReference type="PIRSR" id="PIRSR606710-2"/>
    </source>
</evidence>
<reference evidence="13 14" key="1">
    <citation type="submission" date="2018-05" db="EMBL/GenBank/DDBJ databases">
        <title>Genomic analysis of Gracilibacillus dipsosauri DD1 reveals novel features of a salt-tolerant amylase.</title>
        <authorList>
            <person name="Deutch C.E."/>
            <person name="Yang S."/>
        </authorList>
    </citation>
    <scope>NUCLEOTIDE SEQUENCE [LARGE SCALE GENOMIC DNA]</scope>
    <source>
        <strain evidence="13 14">DD1</strain>
    </source>
</reference>
<keyword evidence="14" id="KW-1185">Reference proteome</keyword>
<keyword evidence="9" id="KW-0812">Transmembrane</keyword>
<dbReference type="OrthoDB" id="9801455at2"/>
<dbReference type="Gene3D" id="2.40.128.10">
    <property type="match status" value="1"/>
</dbReference>
<name>A0A317KXZ8_9BACI</name>
<feature type="active site" description="Proton acceptor" evidence="5">
    <location>
        <position position="37"/>
    </location>
</feature>
<evidence type="ECO:0000256" key="1">
    <source>
        <dbReference type="ARBA" id="ARBA00004834"/>
    </source>
</evidence>
<feature type="domain" description="Atrophied bacterial Ig" evidence="12">
    <location>
        <begin position="501"/>
        <end position="579"/>
    </location>
</feature>
<dbReference type="PANTHER" id="PTHR43301">
    <property type="entry name" value="ARABINAN ENDO-1,5-ALPHA-L-ARABINOSIDASE"/>
    <property type="match status" value="1"/>
</dbReference>
<dbReference type="RefSeq" id="WP_109983935.1">
    <property type="nucleotide sequence ID" value="NZ_QGTD01000008.1"/>
</dbReference>
<gene>
    <name evidence="13" type="ORF">DLJ74_07020</name>
</gene>
<feature type="compositionally biased region" description="Basic and acidic residues" evidence="8">
    <location>
        <begin position="1036"/>
        <end position="1058"/>
    </location>
</feature>
<sequence>MKKVLMFSLIFSCILIFIAPSMLAVEEPTFTDASVHDPSVLYMNHTYYVFGSHLAAAKTNNLMNWEQIEGDGVHPGNSLFEDVTKELEEALTWAKTDTLWAPDMIQLKSDGKYYMYYNACEGSSPRSAMGIAVANHPEGPYQDLGLILRSGMTAGESATIDGTPYDDAHFPEIYDATIHPNVVDPDVFYDEEGKLWMVYGSYSGGIFILELDPDTGFPIPNQGYGKKLLGGNHSRIEAPYIVYNKTTDYYYLYLSYGGLASDGGYNVRVARSENPDGPYTDIQGNNMIQAKGEDGTFFDDESIAPTGTKLIGNYEFEKLFGETGEATGYVSPGHNSVYYDEKTGQQFLIFHTRFPNRGEAHEIRVHQILMNEKGWPVVAPFRYVTDENVNVTKDEIAGDYKYIAFQQAINADITKSTHIKLTEDGAITGDVSGTWEFKEESNLTLSINGETFNGIVMKQWDPVSQSETVTFTALANNGLSVWGSRYEMTQYTDSEITEMIAEKLEIGDPSQVMEDLHLPTKGEQDTIITWKSSNTNVLSHDGKINRPAYKKKPVSVELTATIEKGSASTTKQFNITIIPETFKGLAAHYSFEGNLHDRTNRLDAGTVTGDRINNTGGNITFVDGKIGNAAKFDGKSGIKLPNGIIDSNTYTVSIWLKPVAYSAHTTSFFGAASPEQWISLLPGGTAAHEQTMLWSGSKEWYEGLTEQLIPLDEWSHIAFTVTKGNLNLFINGEHIMSLTNFPHIFTTTDAVFALGINYWDLPYEGLMDEVLIYNNKALSAEDIEHYYRTQQLPINTTELEEKIKEAKDLLDGERYTEASLKKLTTTIEQAEASLTEMKSEAQLTQMLSLLQSAIDGLKVRNDQSTDDYITISSKDQLSMDENGNYIVHQEGKSYLFKAGVFDKGDIDKKIAITYDSITVFLPVENVMNEKGSLFTFGDVSKAIQLKNKRVISDLVDFTLEEDGTAIELKGPIEISFSIEREKVKNWESVRGIYIDENGEQMEVIIPKSYDEKNGIVTILVNHLSIYGILELTEEQHPSMDHDESATSSNDKTETKESSSTENRLPDTATNQFSWLFAGALLLFSGFLLITVKQIRKDKF</sequence>
<dbReference type="Pfam" id="PF13385">
    <property type="entry name" value="Laminin_G_3"/>
    <property type="match status" value="1"/>
</dbReference>
<feature type="signal peptide" evidence="10">
    <location>
        <begin position="1"/>
        <end position="24"/>
    </location>
</feature>
<evidence type="ECO:0000256" key="5">
    <source>
        <dbReference type="PIRSR" id="PIRSR606710-1"/>
    </source>
</evidence>
<dbReference type="SUPFAM" id="SSF49899">
    <property type="entry name" value="Concanavalin A-like lectins/glucanases"/>
    <property type="match status" value="1"/>
</dbReference>
<keyword evidence="7" id="KW-0175">Coiled coil</keyword>
<evidence type="ECO:0000259" key="11">
    <source>
        <dbReference type="Pfam" id="PF16369"/>
    </source>
</evidence>
<keyword evidence="3" id="KW-0378">Hydrolase</keyword>
<evidence type="ECO:0000256" key="7">
    <source>
        <dbReference type="SAM" id="Coils"/>
    </source>
</evidence>
<keyword evidence="10" id="KW-0732">Signal</keyword>
<proteinExistence type="inferred from homology"/>
<dbReference type="InterPro" id="IPR006710">
    <property type="entry name" value="Glyco_hydro_43"/>
</dbReference>
<feature type="domain" description="Extracellular endo-alpha-(1-&gt;5)-L-arabinanase C-terminal" evidence="11">
    <location>
        <begin position="380"/>
        <end position="483"/>
    </location>
</feature>
<dbReference type="GO" id="GO:0005975">
    <property type="term" value="P:carbohydrate metabolic process"/>
    <property type="evidence" value="ECO:0007669"/>
    <property type="project" value="InterPro"/>
</dbReference>
<dbReference type="GO" id="GO:0004553">
    <property type="term" value="F:hydrolase activity, hydrolyzing O-glycosyl compounds"/>
    <property type="evidence" value="ECO:0007669"/>
    <property type="project" value="InterPro"/>
</dbReference>
<evidence type="ECO:0000256" key="3">
    <source>
        <dbReference type="ARBA" id="ARBA00022801"/>
    </source>
</evidence>
<feature type="region of interest" description="Disordered" evidence="8">
    <location>
        <begin position="1036"/>
        <end position="1064"/>
    </location>
</feature>
<evidence type="ECO:0000313" key="13">
    <source>
        <dbReference type="EMBL" id="PWU68203.1"/>
    </source>
</evidence>
<dbReference type="InterPro" id="IPR013320">
    <property type="entry name" value="ConA-like_dom_sf"/>
</dbReference>
<evidence type="ECO:0000256" key="9">
    <source>
        <dbReference type="SAM" id="Phobius"/>
    </source>
</evidence>
<dbReference type="Gene3D" id="1.20.1270.90">
    <property type="entry name" value="AF1782-like"/>
    <property type="match status" value="1"/>
</dbReference>
<feature type="coiled-coil region" evidence="7">
    <location>
        <begin position="820"/>
        <end position="847"/>
    </location>
</feature>
<keyword evidence="9" id="KW-1133">Transmembrane helix</keyword>
<keyword evidence="4" id="KW-0326">Glycosidase</keyword>
<evidence type="ECO:0000256" key="4">
    <source>
        <dbReference type="ARBA" id="ARBA00023295"/>
    </source>
</evidence>
<dbReference type="Pfam" id="PF04616">
    <property type="entry name" value="Glyco_hydro_43"/>
    <property type="match status" value="2"/>
</dbReference>
<dbReference type="InterPro" id="IPR046780">
    <property type="entry name" value="aBig_2"/>
</dbReference>
<dbReference type="Pfam" id="PF20578">
    <property type="entry name" value="aBig_2"/>
    <property type="match status" value="1"/>
</dbReference>
<comment type="similarity">
    <text evidence="2">Belongs to the glycosyl hydrolase 43 family.</text>
</comment>
<feature type="active site" description="Proton donor" evidence="5">
    <location>
        <position position="237"/>
    </location>
</feature>